<feature type="transmembrane region" description="Helical" evidence="1">
    <location>
        <begin position="82"/>
        <end position="99"/>
    </location>
</feature>
<dbReference type="Proteomes" id="UP001219537">
    <property type="component" value="Plasmid p_1"/>
</dbReference>
<dbReference type="AlphaFoldDB" id="A0AAQ2Y614"/>
<name>A0AAQ2Y614_9VIBR</name>
<proteinExistence type="predicted"/>
<geneLocation type="plasmid" evidence="2 3">
    <name>p_1</name>
</geneLocation>
<reference evidence="2" key="1">
    <citation type="submission" date="2023-02" db="EMBL/GenBank/DDBJ databases">
        <title>Isolation, identification, and genome analysis of Vibrio campbellii in the Penaeus vannamei larvae stage.</title>
        <authorList>
            <person name="Huang T."/>
            <person name="Zhang B."/>
        </authorList>
    </citation>
    <scope>NUCLEOTIDE SEQUENCE</scope>
    <source>
        <strain evidence="2">20220413_1</strain>
        <plasmid evidence="2">p_1</plasmid>
    </source>
</reference>
<sequence>MIKDMTAGSLSEQADALLVAARSAPRHTLLLWRQDVVWMNQQINRINHALTRTSLTHQEKAKLEKALFETRLIVRDCRRHQWYTALVYLIAAALLLTFLI</sequence>
<evidence type="ECO:0000313" key="3">
    <source>
        <dbReference type="Proteomes" id="UP001219537"/>
    </source>
</evidence>
<keyword evidence="1" id="KW-1133">Transmembrane helix</keyword>
<dbReference type="EMBL" id="CP117990">
    <property type="protein sequence ID" value="WDG11944.1"/>
    <property type="molecule type" value="Genomic_DNA"/>
</dbReference>
<protein>
    <submittedName>
        <fullName evidence="2">Uncharacterized protein</fullName>
    </submittedName>
</protein>
<dbReference type="RefSeq" id="WP_274292175.1">
    <property type="nucleotide sequence ID" value="NZ_CP117990.1"/>
</dbReference>
<accession>A0AAQ2Y614</accession>
<evidence type="ECO:0000256" key="1">
    <source>
        <dbReference type="SAM" id="Phobius"/>
    </source>
</evidence>
<keyword evidence="1" id="KW-0812">Transmembrane</keyword>
<keyword evidence="1" id="KW-0472">Membrane</keyword>
<gene>
    <name evidence="2" type="ORF">PUN50_27005</name>
</gene>
<organism evidence="2 3">
    <name type="scientific">Vibrio campbellii</name>
    <dbReference type="NCBI Taxonomy" id="680"/>
    <lineage>
        <taxon>Bacteria</taxon>
        <taxon>Pseudomonadati</taxon>
        <taxon>Pseudomonadota</taxon>
        <taxon>Gammaproteobacteria</taxon>
        <taxon>Vibrionales</taxon>
        <taxon>Vibrionaceae</taxon>
        <taxon>Vibrio</taxon>
    </lineage>
</organism>
<keyword evidence="2" id="KW-0614">Plasmid</keyword>
<evidence type="ECO:0000313" key="2">
    <source>
        <dbReference type="EMBL" id="WDG11944.1"/>
    </source>
</evidence>